<dbReference type="RefSeq" id="WP_163297660.1">
    <property type="nucleotide sequence ID" value="NZ_JAAGRR010000006.1"/>
</dbReference>
<evidence type="ECO:0000256" key="1">
    <source>
        <dbReference type="SAM" id="MobiDB-lite"/>
    </source>
</evidence>
<keyword evidence="2" id="KW-0378">Hydrolase</keyword>
<gene>
    <name evidence="2" type="ORF">G3N55_01360</name>
</gene>
<organism evidence="2 3">
    <name type="scientific">Dissulfurirhabdus thermomarina</name>
    <dbReference type="NCBI Taxonomy" id="1765737"/>
    <lineage>
        <taxon>Bacteria</taxon>
        <taxon>Deltaproteobacteria</taxon>
        <taxon>Dissulfurirhabdaceae</taxon>
        <taxon>Dissulfurirhabdus</taxon>
    </lineage>
</organism>
<feature type="region of interest" description="Disordered" evidence="1">
    <location>
        <begin position="192"/>
        <end position="226"/>
    </location>
</feature>
<dbReference type="Proteomes" id="UP000469346">
    <property type="component" value="Unassembled WGS sequence"/>
</dbReference>
<sequence>MKCPGQDSRYWKGDAIFEVACPKCGTQVEFFKDDATRRCPGCGHRMANPGMDFGCAAYCPYAEQCLGALAPAVRERRGAFRDRLSRAAKQALGTDFGRIGHLSRAARHAETLARAEGADTGAVLAAAHLAVLGLAPADASAFLRELGAEEALAGAAAGILAELGTGSPAGLEARVVHDAEILAALEAAGRRGGRPPAAELLTPSGRAAAAELTETIPGEAPGKETP</sequence>
<protein>
    <submittedName>
        <fullName evidence="2">Phosphohydrolase</fullName>
    </submittedName>
</protein>
<reference evidence="2 3" key="1">
    <citation type="submission" date="2020-02" db="EMBL/GenBank/DDBJ databases">
        <title>Comparative genomics of sulfur disproportionating microorganisms.</title>
        <authorList>
            <person name="Ward L.M."/>
            <person name="Bertran E."/>
            <person name="Johnston D.T."/>
        </authorList>
    </citation>
    <scope>NUCLEOTIDE SEQUENCE [LARGE SCALE GENOMIC DNA]</scope>
    <source>
        <strain evidence="2 3">DSM 100025</strain>
    </source>
</reference>
<dbReference type="SUPFAM" id="SSF109604">
    <property type="entry name" value="HD-domain/PDEase-like"/>
    <property type="match status" value="1"/>
</dbReference>
<keyword evidence="3" id="KW-1185">Reference proteome</keyword>
<dbReference type="EMBL" id="JAAGRR010000006">
    <property type="protein sequence ID" value="NDY41501.1"/>
    <property type="molecule type" value="Genomic_DNA"/>
</dbReference>
<proteinExistence type="predicted"/>
<dbReference type="GO" id="GO:0016787">
    <property type="term" value="F:hydrolase activity"/>
    <property type="evidence" value="ECO:0007669"/>
    <property type="project" value="UniProtKB-KW"/>
</dbReference>
<accession>A0A6N9TJR3</accession>
<evidence type="ECO:0000313" key="2">
    <source>
        <dbReference type="EMBL" id="NDY41501.1"/>
    </source>
</evidence>
<dbReference type="AlphaFoldDB" id="A0A6N9TJR3"/>
<name>A0A6N9TJR3_DISTH</name>
<comment type="caution">
    <text evidence="2">The sequence shown here is derived from an EMBL/GenBank/DDBJ whole genome shotgun (WGS) entry which is preliminary data.</text>
</comment>
<evidence type="ECO:0000313" key="3">
    <source>
        <dbReference type="Proteomes" id="UP000469346"/>
    </source>
</evidence>